<evidence type="ECO:0000313" key="3">
    <source>
        <dbReference type="Proteomes" id="UP000006643"/>
    </source>
</evidence>
<accession>D0NIB7</accession>
<feature type="region of interest" description="Disordered" evidence="1">
    <location>
        <begin position="1"/>
        <end position="45"/>
    </location>
</feature>
<dbReference type="EMBL" id="DS028139">
    <property type="protein sequence ID" value="EEY59202.1"/>
    <property type="molecule type" value="Genomic_DNA"/>
</dbReference>
<dbReference type="GeneID" id="9470736"/>
<gene>
    <name evidence="2" type="ORF">PITG_11682</name>
</gene>
<feature type="compositionally biased region" description="Basic and acidic residues" evidence="1">
    <location>
        <begin position="1"/>
        <end position="25"/>
    </location>
</feature>
<evidence type="ECO:0000313" key="2">
    <source>
        <dbReference type="EMBL" id="EEY59202.1"/>
    </source>
</evidence>
<organism evidence="2 3">
    <name type="scientific">Phytophthora infestans (strain T30-4)</name>
    <name type="common">Potato late blight agent</name>
    <dbReference type="NCBI Taxonomy" id="403677"/>
    <lineage>
        <taxon>Eukaryota</taxon>
        <taxon>Sar</taxon>
        <taxon>Stramenopiles</taxon>
        <taxon>Oomycota</taxon>
        <taxon>Peronosporomycetes</taxon>
        <taxon>Peronosporales</taxon>
        <taxon>Peronosporaceae</taxon>
        <taxon>Phytophthora</taxon>
    </lineage>
</organism>
<dbReference type="InParanoid" id="D0NIB7"/>
<dbReference type="KEGG" id="pif:PITG_11682"/>
<protein>
    <submittedName>
        <fullName evidence="2">Uncharacterized protein</fullName>
    </submittedName>
</protein>
<reference evidence="3" key="1">
    <citation type="journal article" date="2009" name="Nature">
        <title>Genome sequence and analysis of the Irish potato famine pathogen Phytophthora infestans.</title>
        <authorList>
            <consortium name="The Broad Institute Genome Sequencing Platform"/>
            <person name="Haas B.J."/>
            <person name="Kamoun S."/>
            <person name="Zody M.C."/>
            <person name="Jiang R.H."/>
            <person name="Handsaker R.E."/>
            <person name="Cano L.M."/>
            <person name="Grabherr M."/>
            <person name="Kodira C.D."/>
            <person name="Raffaele S."/>
            <person name="Torto-Alalibo T."/>
            <person name="Bozkurt T.O."/>
            <person name="Ah-Fong A.M."/>
            <person name="Alvarado L."/>
            <person name="Anderson V.L."/>
            <person name="Armstrong M.R."/>
            <person name="Avrova A."/>
            <person name="Baxter L."/>
            <person name="Beynon J."/>
            <person name="Boevink P.C."/>
            <person name="Bollmann S.R."/>
            <person name="Bos J.I."/>
            <person name="Bulone V."/>
            <person name="Cai G."/>
            <person name="Cakir C."/>
            <person name="Carrington J.C."/>
            <person name="Chawner M."/>
            <person name="Conti L."/>
            <person name="Costanzo S."/>
            <person name="Ewan R."/>
            <person name="Fahlgren N."/>
            <person name="Fischbach M.A."/>
            <person name="Fugelstad J."/>
            <person name="Gilroy E.M."/>
            <person name="Gnerre S."/>
            <person name="Green P.J."/>
            <person name="Grenville-Briggs L.J."/>
            <person name="Griffith J."/>
            <person name="Grunwald N.J."/>
            <person name="Horn K."/>
            <person name="Horner N.R."/>
            <person name="Hu C.H."/>
            <person name="Huitema E."/>
            <person name="Jeong D.H."/>
            <person name="Jones A.M."/>
            <person name="Jones J.D."/>
            <person name="Jones R.W."/>
            <person name="Karlsson E.K."/>
            <person name="Kunjeti S.G."/>
            <person name="Lamour K."/>
            <person name="Liu Z."/>
            <person name="Ma L."/>
            <person name="Maclean D."/>
            <person name="Chibucos M.C."/>
            <person name="McDonald H."/>
            <person name="McWalters J."/>
            <person name="Meijer H.J."/>
            <person name="Morgan W."/>
            <person name="Morris P.F."/>
            <person name="Munro C.A."/>
            <person name="O'Neill K."/>
            <person name="Ospina-Giraldo M."/>
            <person name="Pinzon A."/>
            <person name="Pritchard L."/>
            <person name="Ramsahoye B."/>
            <person name="Ren Q."/>
            <person name="Restrepo S."/>
            <person name="Roy S."/>
            <person name="Sadanandom A."/>
            <person name="Savidor A."/>
            <person name="Schornack S."/>
            <person name="Schwartz D.C."/>
            <person name="Schumann U.D."/>
            <person name="Schwessinger B."/>
            <person name="Seyer L."/>
            <person name="Sharpe T."/>
            <person name="Silvar C."/>
            <person name="Song J."/>
            <person name="Studholme D.J."/>
            <person name="Sykes S."/>
            <person name="Thines M."/>
            <person name="van de Vondervoort P.J."/>
            <person name="Phuntumart V."/>
            <person name="Wawra S."/>
            <person name="Weide R."/>
            <person name="Win J."/>
            <person name="Young C."/>
            <person name="Zhou S."/>
            <person name="Fry W."/>
            <person name="Meyers B.C."/>
            <person name="van West P."/>
            <person name="Ristaino J."/>
            <person name="Govers F."/>
            <person name="Birch P.R."/>
            <person name="Whisson S.C."/>
            <person name="Judelson H.S."/>
            <person name="Nusbaum C."/>
        </authorList>
    </citation>
    <scope>NUCLEOTIDE SEQUENCE [LARGE SCALE GENOMIC DNA]</scope>
    <source>
        <strain evidence="3">T30-4</strain>
    </source>
</reference>
<sequence>MSLSRRGCEKVRSQSERRSAKEHRGTLQKMWEPTQQGIDEYMPTG</sequence>
<dbReference type="HOGENOM" id="CLU_3208790_0_0_1"/>
<evidence type="ECO:0000256" key="1">
    <source>
        <dbReference type="SAM" id="MobiDB-lite"/>
    </source>
</evidence>
<proteinExistence type="predicted"/>
<dbReference type="AlphaFoldDB" id="D0NIB7"/>
<dbReference type="RefSeq" id="XP_002901216.1">
    <property type="nucleotide sequence ID" value="XM_002901170.1"/>
</dbReference>
<dbReference type="Proteomes" id="UP000006643">
    <property type="component" value="Unassembled WGS sequence"/>
</dbReference>
<name>D0NIB7_PHYIT</name>
<dbReference type="VEuPathDB" id="FungiDB:PITG_11682"/>
<keyword evidence="3" id="KW-1185">Reference proteome</keyword>